<name>A0A3P6FEG5_BRAOL</name>
<dbReference type="EMBL" id="LR031877">
    <property type="protein sequence ID" value="VDD45681.1"/>
    <property type="molecule type" value="Genomic_DNA"/>
</dbReference>
<gene>
    <name evidence="2" type="ORF">BOLC5T33228H</name>
</gene>
<sequence length="44" mass="5291">MLRISFVAIIAIIMLLGLVHVCLDLLHCIYHFFLSFWNRYSYML</sequence>
<evidence type="ECO:0000313" key="2">
    <source>
        <dbReference type="EMBL" id="VDD45681.1"/>
    </source>
</evidence>
<accession>A0A3P6FEG5</accession>
<organism evidence="2">
    <name type="scientific">Brassica oleracea</name>
    <name type="common">Wild cabbage</name>
    <dbReference type="NCBI Taxonomy" id="3712"/>
    <lineage>
        <taxon>Eukaryota</taxon>
        <taxon>Viridiplantae</taxon>
        <taxon>Streptophyta</taxon>
        <taxon>Embryophyta</taxon>
        <taxon>Tracheophyta</taxon>
        <taxon>Spermatophyta</taxon>
        <taxon>Magnoliopsida</taxon>
        <taxon>eudicotyledons</taxon>
        <taxon>Gunneridae</taxon>
        <taxon>Pentapetalae</taxon>
        <taxon>rosids</taxon>
        <taxon>malvids</taxon>
        <taxon>Brassicales</taxon>
        <taxon>Brassicaceae</taxon>
        <taxon>Brassiceae</taxon>
        <taxon>Brassica</taxon>
    </lineage>
</organism>
<keyword evidence="1" id="KW-0812">Transmembrane</keyword>
<reference evidence="2" key="1">
    <citation type="submission" date="2018-11" db="EMBL/GenBank/DDBJ databases">
        <authorList>
            <consortium name="Genoscope - CEA"/>
            <person name="William W."/>
        </authorList>
    </citation>
    <scope>NUCLEOTIDE SEQUENCE</scope>
</reference>
<dbReference type="AlphaFoldDB" id="A0A3P6FEG5"/>
<keyword evidence="1" id="KW-1133">Transmembrane helix</keyword>
<keyword evidence="1" id="KW-0472">Membrane</keyword>
<feature type="transmembrane region" description="Helical" evidence="1">
    <location>
        <begin position="6"/>
        <end position="33"/>
    </location>
</feature>
<proteinExistence type="predicted"/>
<protein>
    <submittedName>
        <fullName evidence="2">Uncharacterized protein</fullName>
    </submittedName>
</protein>
<evidence type="ECO:0000256" key="1">
    <source>
        <dbReference type="SAM" id="Phobius"/>
    </source>
</evidence>